<dbReference type="Proteomes" id="UP001642409">
    <property type="component" value="Unassembled WGS sequence"/>
</dbReference>
<evidence type="ECO:0000313" key="1">
    <source>
        <dbReference type="EMBL" id="CAI9937160.1"/>
    </source>
</evidence>
<proteinExistence type="predicted"/>
<sequence length="417" mass="46895">MSSCCQESAQIASSNNYYTCECIDLLKVLLDPLNPISSCVCSQNYFTFNSLCVECPADSFSSINSLVCTCSDQFQTHNVGTNECECVPKYSSKIKGTCTCINGAGINNELVCQCLNGFQMVFGAEVMCTCSENKYIFDGVCMQCPADAISAINANNCTCKQEYQIHNTETNQCQCQPTYSTKQNWICACPTGSMISATKCVCVNNFSMQHNPPACTCGLNHFIYNSQCIACPKDANSSSANSAECTCKQQNQHHDKESNSQPVQKTHILQQLTLVFVLVIMQTNITTKYQIHVFAHRYIQVSQQLLEFVLALMERQFKETHVFVSITSFLIQQNLIHVIVPQTQQIVENNVQELAESDNNITSLSYHIVISTYSLSYMNRAQTYLQSIRRFLIKCLTKTTYFSTYVYFNFLQIFNPV</sequence>
<comment type="caution">
    <text evidence="1">The sequence shown here is derived from an EMBL/GenBank/DDBJ whole genome shotgun (WGS) entry which is preliminary data.</text>
</comment>
<accession>A0AA86PJZ4</accession>
<evidence type="ECO:0000313" key="2">
    <source>
        <dbReference type="EMBL" id="CAL6020808.1"/>
    </source>
</evidence>
<dbReference type="EMBL" id="CATOUU010000644">
    <property type="protein sequence ID" value="CAI9937160.1"/>
    <property type="molecule type" value="Genomic_DNA"/>
</dbReference>
<dbReference type="EMBL" id="CAXDID020000087">
    <property type="protein sequence ID" value="CAL6020808.1"/>
    <property type="molecule type" value="Genomic_DNA"/>
</dbReference>
<keyword evidence="3" id="KW-1185">Reference proteome</keyword>
<reference evidence="2 3" key="2">
    <citation type="submission" date="2024-07" db="EMBL/GenBank/DDBJ databases">
        <authorList>
            <person name="Akdeniz Z."/>
        </authorList>
    </citation>
    <scope>NUCLEOTIDE SEQUENCE [LARGE SCALE GENOMIC DNA]</scope>
</reference>
<evidence type="ECO:0000313" key="3">
    <source>
        <dbReference type="Proteomes" id="UP001642409"/>
    </source>
</evidence>
<gene>
    <name evidence="1" type="ORF">HINF_LOCUS24805</name>
    <name evidence="2" type="ORF">HINF_LOCUS27829</name>
</gene>
<protein>
    <submittedName>
        <fullName evidence="1">Uncharacterized protein</fullName>
    </submittedName>
</protein>
<name>A0AA86PJZ4_9EUKA</name>
<reference evidence="1" key="1">
    <citation type="submission" date="2023-06" db="EMBL/GenBank/DDBJ databases">
        <authorList>
            <person name="Kurt Z."/>
        </authorList>
    </citation>
    <scope>NUCLEOTIDE SEQUENCE</scope>
</reference>
<dbReference type="AlphaFoldDB" id="A0AA86PJZ4"/>
<organism evidence="1">
    <name type="scientific">Hexamita inflata</name>
    <dbReference type="NCBI Taxonomy" id="28002"/>
    <lineage>
        <taxon>Eukaryota</taxon>
        <taxon>Metamonada</taxon>
        <taxon>Diplomonadida</taxon>
        <taxon>Hexamitidae</taxon>
        <taxon>Hexamitinae</taxon>
        <taxon>Hexamita</taxon>
    </lineage>
</organism>